<name>A0A383D4D4_9ZZZZ</name>
<dbReference type="Pfam" id="PF20025">
    <property type="entry name" value="DUF6433"/>
    <property type="match status" value="1"/>
</dbReference>
<reference evidence="1" key="1">
    <citation type="submission" date="2018-05" db="EMBL/GenBank/DDBJ databases">
        <authorList>
            <person name="Lanie J.A."/>
            <person name="Ng W.-L."/>
            <person name="Kazmierczak K.M."/>
            <person name="Andrzejewski T.M."/>
            <person name="Davidsen T.M."/>
            <person name="Wayne K.J."/>
            <person name="Tettelin H."/>
            <person name="Glass J.I."/>
            <person name="Rusch D."/>
            <person name="Podicherti R."/>
            <person name="Tsui H.-C.T."/>
            <person name="Winkler M.E."/>
        </authorList>
    </citation>
    <scope>NUCLEOTIDE SEQUENCE</scope>
</reference>
<sequence length="156" mass="17764">MAKPMISEVLKKAGELKTKKEKIEYLRANNSLPLRAILKGSFDSSVEFNLPKGEPPYRKDDAPKGFEPSNLYKISRRFKYFDKGGIGDGMSSTRREKMFIDCLESLHPDEAQLLIDMKDKKLGGKYNGITPKLISEIWPTLLVEPQSHHRKKATPK</sequence>
<protein>
    <submittedName>
        <fullName evidence="1">Uncharacterized protein</fullName>
    </submittedName>
</protein>
<dbReference type="AlphaFoldDB" id="A0A383D4D4"/>
<dbReference type="InterPro" id="IPR045491">
    <property type="entry name" value="DUF6433"/>
</dbReference>
<accession>A0A383D4D4</accession>
<proteinExistence type="predicted"/>
<evidence type="ECO:0000313" key="1">
    <source>
        <dbReference type="EMBL" id="SVE39123.1"/>
    </source>
</evidence>
<dbReference type="EMBL" id="UINC01214062">
    <property type="protein sequence ID" value="SVE39123.1"/>
    <property type="molecule type" value="Genomic_DNA"/>
</dbReference>
<gene>
    <name evidence="1" type="ORF">METZ01_LOCUS491977</name>
</gene>
<organism evidence="1">
    <name type="scientific">marine metagenome</name>
    <dbReference type="NCBI Taxonomy" id="408172"/>
    <lineage>
        <taxon>unclassified sequences</taxon>
        <taxon>metagenomes</taxon>
        <taxon>ecological metagenomes</taxon>
    </lineage>
</organism>